<keyword evidence="3 7" id="KW-0812">Transmembrane</keyword>
<dbReference type="PANTHER" id="PTHR33510:SF5">
    <property type="entry name" value="PROTEIN TIC 20-II, CHLOROPLASTIC"/>
    <property type="match status" value="1"/>
</dbReference>
<feature type="transmembrane region" description="Helical" evidence="7">
    <location>
        <begin position="123"/>
        <end position="142"/>
    </location>
</feature>
<organism evidence="8 9">
    <name type="scientific">Linum trigynum</name>
    <dbReference type="NCBI Taxonomy" id="586398"/>
    <lineage>
        <taxon>Eukaryota</taxon>
        <taxon>Viridiplantae</taxon>
        <taxon>Streptophyta</taxon>
        <taxon>Embryophyta</taxon>
        <taxon>Tracheophyta</taxon>
        <taxon>Spermatophyta</taxon>
        <taxon>Magnoliopsida</taxon>
        <taxon>eudicotyledons</taxon>
        <taxon>Gunneridae</taxon>
        <taxon>Pentapetalae</taxon>
        <taxon>rosids</taxon>
        <taxon>fabids</taxon>
        <taxon>Malpighiales</taxon>
        <taxon>Linaceae</taxon>
        <taxon>Linum</taxon>
    </lineage>
</organism>
<evidence type="ECO:0000256" key="2">
    <source>
        <dbReference type="ARBA" id="ARBA00009596"/>
    </source>
</evidence>
<keyword evidence="4" id="KW-1001">Plastid inner membrane</keyword>
<evidence type="ECO:0000256" key="7">
    <source>
        <dbReference type="RuleBase" id="RU367003"/>
    </source>
</evidence>
<dbReference type="Pfam" id="PF16166">
    <property type="entry name" value="TIC20"/>
    <property type="match status" value="1"/>
</dbReference>
<evidence type="ECO:0000313" key="8">
    <source>
        <dbReference type="EMBL" id="CAL1385341.1"/>
    </source>
</evidence>
<dbReference type="EMBL" id="OZ034817">
    <property type="protein sequence ID" value="CAL1385341.1"/>
    <property type="molecule type" value="Genomic_DNA"/>
</dbReference>
<comment type="function">
    <text evidence="7">Involved in protein precursor import into chloroplasts.</text>
</comment>
<comment type="similarity">
    <text evidence="2 7">Belongs to the Tic20 family.</text>
</comment>
<evidence type="ECO:0000256" key="3">
    <source>
        <dbReference type="ARBA" id="ARBA00022692"/>
    </source>
</evidence>
<dbReference type="PANTHER" id="PTHR33510">
    <property type="entry name" value="PROTEIN TIC 20-II, CHLOROPLASTIC"/>
    <property type="match status" value="1"/>
</dbReference>
<keyword evidence="9" id="KW-1185">Reference proteome</keyword>
<evidence type="ECO:0000256" key="6">
    <source>
        <dbReference type="ARBA" id="ARBA00023136"/>
    </source>
</evidence>
<reference evidence="8 9" key="1">
    <citation type="submission" date="2024-04" db="EMBL/GenBank/DDBJ databases">
        <authorList>
            <person name="Fracassetti M."/>
        </authorList>
    </citation>
    <scope>NUCLEOTIDE SEQUENCE [LARGE SCALE GENOMIC DNA]</scope>
</reference>
<evidence type="ECO:0000256" key="1">
    <source>
        <dbReference type="ARBA" id="ARBA00004478"/>
    </source>
</evidence>
<feature type="transmembrane region" description="Helical" evidence="7">
    <location>
        <begin position="154"/>
        <end position="176"/>
    </location>
</feature>
<accession>A0AAV2EHB5</accession>
<sequence length="230" mass="25366">MAATSSLFLRFSPSKTQTLQPPSNPKSSRHRHCSSAFLPPLPPATTISPIHNLRLAHRKQITTVTARLSGNSNTTTPATDRLIAAVAYTLPFFNSLQYGRFLFAQFPSVSALLFEPLVPLLSLYRSLPYASFVAFFGLYLGVVRNPNLSDYVRFNAMQALTLDVLLVLPLLFGRIFNPGRSALAVKLIVWGHNAVFLFTSVCFVYGLVSSLLGRTPYLPFVADAARRQMG</sequence>
<dbReference type="GO" id="GO:0009706">
    <property type="term" value="C:chloroplast inner membrane"/>
    <property type="evidence" value="ECO:0007669"/>
    <property type="project" value="UniProtKB-SubCell"/>
</dbReference>
<dbReference type="Proteomes" id="UP001497516">
    <property type="component" value="Chromosome 4"/>
</dbReference>
<gene>
    <name evidence="8" type="ORF">LTRI10_LOCUS26488</name>
</gene>
<feature type="transmembrane region" description="Helical" evidence="7">
    <location>
        <begin position="82"/>
        <end position="103"/>
    </location>
</feature>
<keyword evidence="7" id="KW-0934">Plastid</keyword>
<keyword evidence="6 7" id="KW-0472">Membrane</keyword>
<feature type="transmembrane region" description="Helical" evidence="7">
    <location>
        <begin position="188"/>
        <end position="208"/>
    </location>
</feature>
<keyword evidence="7" id="KW-0150">Chloroplast</keyword>
<dbReference type="InterPro" id="IPR005691">
    <property type="entry name" value="Tic20"/>
</dbReference>
<dbReference type="AlphaFoldDB" id="A0AAV2EHB5"/>
<protein>
    <recommendedName>
        <fullName evidence="7">Protein TIC 20</fullName>
    </recommendedName>
</protein>
<evidence type="ECO:0000256" key="4">
    <source>
        <dbReference type="ARBA" id="ARBA00022780"/>
    </source>
</evidence>
<comment type="subcellular location">
    <subcellularLocation>
        <location evidence="1">Plastid</location>
        <location evidence="1">Chloroplast inner membrane</location>
        <topology evidence="1">Multi-pass membrane protein</topology>
    </subcellularLocation>
    <subcellularLocation>
        <location evidence="7">Plastid</location>
        <location evidence="7">Chloroplast membrane</location>
        <topology evidence="7">Multi-pass membrane protein</topology>
    </subcellularLocation>
</comment>
<evidence type="ECO:0000256" key="5">
    <source>
        <dbReference type="ARBA" id="ARBA00022989"/>
    </source>
</evidence>
<name>A0AAV2EHB5_9ROSI</name>
<keyword evidence="5 7" id="KW-1133">Transmembrane helix</keyword>
<proteinExistence type="inferred from homology"/>
<evidence type="ECO:0000313" key="9">
    <source>
        <dbReference type="Proteomes" id="UP001497516"/>
    </source>
</evidence>